<keyword evidence="1" id="KW-1133">Transmembrane helix</keyword>
<dbReference type="RefSeq" id="WP_069431976.1">
    <property type="nucleotide sequence ID" value="NZ_MEHA01000020.1"/>
</dbReference>
<evidence type="ECO:0008006" key="4">
    <source>
        <dbReference type="Google" id="ProtNLM"/>
    </source>
</evidence>
<feature type="transmembrane region" description="Helical" evidence="1">
    <location>
        <begin position="107"/>
        <end position="125"/>
    </location>
</feature>
<comment type="caution">
    <text evidence="2">The sequence shown here is derived from an EMBL/GenBank/DDBJ whole genome shotgun (WGS) entry which is preliminary data.</text>
</comment>
<reference evidence="2 3" key="1">
    <citation type="submission" date="2016-08" db="EMBL/GenBank/DDBJ databases">
        <authorList>
            <person name="Seilhamer J.J."/>
        </authorList>
    </citation>
    <scope>NUCLEOTIDE SEQUENCE [LARGE SCALE GENOMIC DNA]</scope>
    <source>
        <strain evidence="2 3">NML150140-1</strain>
    </source>
</reference>
<evidence type="ECO:0000256" key="1">
    <source>
        <dbReference type="SAM" id="Phobius"/>
    </source>
</evidence>
<evidence type="ECO:0000313" key="2">
    <source>
        <dbReference type="EMBL" id="ODR47578.1"/>
    </source>
</evidence>
<feature type="transmembrane region" description="Helical" evidence="1">
    <location>
        <begin position="7"/>
        <end position="31"/>
    </location>
</feature>
<accession>A0A1E3UCP8</accession>
<name>A0A1E3UCP8_9FIRM</name>
<feature type="transmembrane region" description="Helical" evidence="1">
    <location>
        <begin position="37"/>
        <end position="70"/>
    </location>
</feature>
<protein>
    <recommendedName>
        <fullName evidence="4">DUF4203 domain-containing protein</fullName>
    </recommendedName>
</protein>
<proteinExistence type="predicted"/>
<keyword evidence="1" id="KW-0812">Transmembrane</keyword>
<evidence type="ECO:0000313" key="3">
    <source>
        <dbReference type="Proteomes" id="UP000094271"/>
    </source>
</evidence>
<keyword evidence="1" id="KW-0472">Membrane</keyword>
<organism evidence="2 3">
    <name type="scientific">Eisenbergiella tayi</name>
    <dbReference type="NCBI Taxonomy" id="1432052"/>
    <lineage>
        <taxon>Bacteria</taxon>
        <taxon>Bacillati</taxon>
        <taxon>Bacillota</taxon>
        <taxon>Clostridia</taxon>
        <taxon>Lachnospirales</taxon>
        <taxon>Lachnospiraceae</taxon>
        <taxon>Eisenbergiella</taxon>
    </lineage>
</organism>
<dbReference type="OrthoDB" id="2056822at2"/>
<dbReference type="EMBL" id="MEHA01000020">
    <property type="protein sequence ID" value="ODR47578.1"/>
    <property type="molecule type" value="Genomic_DNA"/>
</dbReference>
<dbReference type="Proteomes" id="UP000094271">
    <property type="component" value="Unassembled WGS sequence"/>
</dbReference>
<feature type="transmembrane region" description="Helical" evidence="1">
    <location>
        <begin position="77"/>
        <end position="101"/>
    </location>
</feature>
<gene>
    <name evidence="2" type="ORF">BEI59_22690</name>
</gene>
<dbReference type="AlphaFoldDB" id="A0A1E3UCP8"/>
<sequence length="131" mass="14344">MAVIFSYGLAVAIGLFVGLIFTVIGLFFGHIILFDSIFFSVIVGIICNQMLGVHTALCLLIGLTLFGLLFKLQTTSVGFWIIGVLLSAFWAGVFCLLAFILTEHDMVWTYVVLGLSFVIMMGLHLQARAYG</sequence>